<evidence type="ECO:0000256" key="1">
    <source>
        <dbReference type="SAM" id="MobiDB-lite"/>
    </source>
</evidence>
<reference evidence="2" key="1">
    <citation type="submission" date="2021-04" db="EMBL/GenBank/DDBJ databases">
        <title>Genomes of microviruses identified in yellow-bellied marmot fecal samples.</title>
        <authorList>
            <person name="Varsani A."/>
            <person name="Kraberger S."/>
            <person name="Chatterjee A."/>
            <person name="Richet C."/>
            <person name="Fontenele R.S."/>
            <person name="Schmidlin K."/>
            <person name="Blumstein D.T."/>
        </authorList>
    </citation>
    <scope>NUCLEOTIDE SEQUENCE</scope>
    <source>
        <strain evidence="2">Mar8</strain>
    </source>
</reference>
<sequence length="161" mass="17400">MIVPANAFNLVRNASGSNLLQRWFDPQGAEQQFNLYQSQQDREFNSAEAFKNREFNAEQAKLQRDFEERMSNTAYQRAAADMKAAGLNPYLALQNGGASTPSGASAYGQVASSHSLGSSSGRRGALGDMVNSAVDLASALLGQSKFDSTSVLPKNRRRAGF</sequence>
<proteinExistence type="predicted"/>
<dbReference type="EMBL" id="MZ089754">
    <property type="protein sequence ID" value="QXP45029.1"/>
    <property type="molecule type" value="Genomic_DNA"/>
</dbReference>
<evidence type="ECO:0000313" key="2">
    <source>
        <dbReference type="EMBL" id="QXP45029.1"/>
    </source>
</evidence>
<feature type="region of interest" description="Disordered" evidence="1">
    <location>
        <begin position="98"/>
        <end position="122"/>
    </location>
</feature>
<accession>A0A8F5XT94</accession>
<organism evidence="2">
    <name type="scientific">Microvirus mar8</name>
    <dbReference type="NCBI Taxonomy" id="2851204"/>
    <lineage>
        <taxon>Viruses</taxon>
        <taxon>Monodnaviria</taxon>
        <taxon>Sangervirae</taxon>
        <taxon>Phixviricota</taxon>
        <taxon>Malgrandaviricetes</taxon>
        <taxon>Petitvirales</taxon>
        <taxon>Microviridae</taxon>
    </lineage>
</organism>
<name>A0A8F5XT94_9VIRU</name>
<feature type="compositionally biased region" description="Low complexity" evidence="1">
    <location>
        <begin position="111"/>
        <end position="122"/>
    </location>
</feature>
<protein>
    <submittedName>
        <fullName evidence="2">DNA pilot protein</fullName>
    </submittedName>
</protein>